<dbReference type="eggNOG" id="KOG2496">
    <property type="taxonomic scope" value="Eukaryota"/>
</dbReference>
<protein>
    <recommendedName>
        <fullName evidence="4">Cyclin N-terminal domain-containing protein</fullName>
    </recommendedName>
</protein>
<accession>K0RSQ2</accession>
<dbReference type="Proteomes" id="UP000266841">
    <property type="component" value="Unassembled WGS sequence"/>
</dbReference>
<dbReference type="OrthoDB" id="41688at2759"/>
<feature type="compositionally biased region" description="Polar residues" evidence="1">
    <location>
        <begin position="96"/>
        <end position="107"/>
    </location>
</feature>
<evidence type="ECO:0000256" key="1">
    <source>
        <dbReference type="SAM" id="MobiDB-lite"/>
    </source>
</evidence>
<feature type="region of interest" description="Disordered" evidence="1">
    <location>
        <begin position="87"/>
        <end position="107"/>
    </location>
</feature>
<keyword evidence="3" id="KW-1185">Reference proteome</keyword>
<dbReference type="AlphaFoldDB" id="K0RSQ2"/>
<evidence type="ECO:0000313" key="2">
    <source>
        <dbReference type="EMBL" id="EJK51956.1"/>
    </source>
</evidence>
<dbReference type="Gene3D" id="1.10.472.10">
    <property type="entry name" value="Cyclin-like"/>
    <property type="match status" value="1"/>
</dbReference>
<gene>
    <name evidence="2" type="ORF">THAOC_28823</name>
</gene>
<dbReference type="EMBL" id="AGNL01040697">
    <property type="protein sequence ID" value="EJK51956.1"/>
    <property type="molecule type" value="Genomic_DNA"/>
</dbReference>
<evidence type="ECO:0008006" key="4">
    <source>
        <dbReference type="Google" id="ProtNLM"/>
    </source>
</evidence>
<sequence length="196" mass="21768">MHYTESSQNVKWQLSSLRELNLLREKSNKRARDVLSCETVGVAVEATTGGTATNKDTFRAYGFSETFKREKEVDDACLEAADEKLMGESDPEYGPSLTSSQRGSNPMLTPAEETSLVTFYCSKIPLLIGPHATLPRCKRDAKVSATACLLFRRFYLSNSVMMFDPKSMLAAAAFLASKFEDCTISVKYLELGTQEM</sequence>
<comment type="caution">
    <text evidence="2">The sequence shown here is derived from an EMBL/GenBank/DDBJ whole genome shotgun (WGS) entry which is preliminary data.</text>
</comment>
<evidence type="ECO:0000313" key="3">
    <source>
        <dbReference type="Proteomes" id="UP000266841"/>
    </source>
</evidence>
<proteinExistence type="predicted"/>
<dbReference type="SUPFAM" id="SSF47954">
    <property type="entry name" value="Cyclin-like"/>
    <property type="match status" value="1"/>
</dbReference>
<dbReference type="InterPro" id="IPR036915">
    <property type="entry name" value="Cyclin-like_sf"/>
</dbReference>
<name>K0RSQ2_THAOC</name>
<reference evidence="2 3" key="1">
    <citation type="journal article" date="2012" name="Genome Biol.">
        <title>Genome and low-iron response of an oceanic diatom adapted to chronic iron limitation.</title>
        <authorList>
            <person name="Lommer M."/>
            <person name="Specht M."/>
            <person name="Roy A.S."/>
            <person name="Kraemer L."/>
            <person name="Andreson R."/>
            <person name="Gutowska M.A."/>
            <person name="Wolf J."/>
            <person name="Bergner S.V."/>
            <person name="Schilhabel M.B."/>
            <person name="Klostermeier U.C."/>
            <person name="Beiko R.G."/>
            <person name="Rosenstiel P."/>
            <person name="Hippler M."/>
            <person name="Laroche J."/>
        </authorList>
    </citation>
    <scope>NUCLEOTIDE SEQUENCE [LARGE SCALE GENOMIC DNA]</scope>
    <source>
        <strain evidence="2 3">CCMP1005</strain>
    </source>
</reference>
<organism evidence="2 3">
    <name type="scientific">Thalassiosira oceanica</name>
    <name type="common">Marine diatom</name>
    <dbReference type="NCBI Taxonomy" id="159749"/>
    <lineage>
        <taxon>Eukaryota</taxon>
        <taxon>Sar</taxon>
        <taxon>Stramenopiles</taxon>
        <taxon>Ochrophyta</taxon>
        <taxon>Bacillariophyta</taxon>
        <taxon>Coscinodiscophyceae</taxon>
        <taxon>Thalassiosirophycidae</taxon>
        <taxon>Thalassiosirales</taxon>
        <taxon>Thalassiosiraceae</taxon>
        <taxon>Thalassiosira</taxon>
    </lineage>
</organism>